<protein>
    <recommendedName>
        <fullName evidence="2">GIY-YIG domain-containing protein</fullName>
    </recommendedName>
</protein>
<dbReference type="PANTHER" id="PTHR34477:SF1">
    <property type="entry name" value="UPF0213 PROTEIN YHBQ"/>
    <property type="match status" value="1"/>
</dbReference>
<accession>A0A1G1X9V6</accession>
<dbReference type="InterPro" id="IPR035901">
    <property type="entry name" value="GIY-YIG_endonuc_sf"/>
</dbReference>
<dbReference type="AlphaFoldDB" id="A0A1G1X9V6"/>
<dbReference type="InterPro" id="IPR050190">
    <property type="entry name" value="UPF0213_domain"/>
</dbReference>
<sequence>MYYAYILLLSNKQYYIGSTQDLKKRLAEHKRGGVSATKNKRPFDLVFYAAFATQKLALDFEKY</sequence>
<organism evidence="3 4">
    <name type="scientific">Candidatus Andersenbacteria bacterium RIFCSPHIGHO2_12_FULL_45_11b</name>
    <dbReference type="NCBI Taxonomy" id="1797282"/>
    <lineage>
        <taxon>Bacteria</taxon>
        <taxon>Candidatus Anderseniibacteriota</taxon>
    </lineage>
</organism>
<evidence type="ECO:0000259" key="2">
    <source>
        <dbReference type="PROSITE" id="PS50164"/>
    </source>
</evidence>
<evidence type="ECO:0000256" key="1">
    <source>
        <dbReference type="ARBA" id="ARBA00007435"/>
    </source>
</evidence>
<dbReference type="EMBL" id="MHHS01000029">
    <property type="protein sequence ID" value="OGY36789.1"/>
    <property type="molecule type" value="Genomic_DNA"/>
</dbReference>
<feature type="domain" description="GIY-YIG" evidence="2">
    <location>
        <begin position="1"/>
        <end position="63"/>
    </location>
</feature>
<gene>
    <name evidence="3" type="ORF">A3E36_03815</name>
</gene>
<dbReference type="SUPFAM" id="SSF82771">
    <property type="entry name" value="GIY-YIG endonuclease"/>
    <property type="match status" value="1"/>
</dbReference>
<evidence type="ECO:0000313" key="3">
    <source>
        <dbReference type="EMBL" id="OGY36789.1"/>
    </source>
</evidence>
<dbReference type="InterPro" id="IPR000305">
    <property type="entry name" value="GIY-YIG_endonuc"/>
</dbReference>
<dbReference type="PROSITE" id="PS50164">
    <property type="entry name" value="GIY_YIG"/>
    <property type="match status" value="1"/>
</dbReference>
<name>A0A1G1X9V6_9BACT</name>
<dbReference type="Gene3D" id="3.40.1440.10">
    <property type="entry name" value="GIY-YIG endonuclease"/>
    <property type="match status" value="1"/>
</dbReference>
<proteinExistence type="inferred from homology"/>
<dbReference type="Pfam" id="PF01541">
    <property type="entry name" value="GIY-YIG"/>
    <property type="match status" value="1"/>
</dbReference>
<dbReference type="Proteomes" id="UP000177941">
    <property type="component" value="Unassembled WGS sequence"/>
</dbReference>
<comment type="similarity">
    <text evidence="1">Belongs to the UPF0213 family.</text>
</comment>
<dbReference type="PANTHER" id="PTHR34477">
    <property type="entry name" value="UPF0213 PROTEIN YHBQ"/>
    <property type="match status" value="1"/>
</dbReference>
<comment type="caution">
    <text evidence="3">The sequence shown here is derived from an EMBL/GenBank/DDBJ whole genome shotgun (WGS) entry which is preliminary data.</text>
</comment>
<evidence type="ECO:0000313" key="4">
    <source>
        <dbReference type="Proteomes" id="UP000177941"/>
    </source>
</evidence>
<reference evidence="3 4" key="1">
    <citation type="journal article" date="2016" name="Nat. Commun.">
        <title>Thousands of microbial genomes shed light on interconnected biogeochemical processes in an aquifer system.</title>
        <authorList>
            <person name="Anantharaman K."/>
            <person name="Brown C.T."/>
            <person name="Hug L.A."/>
            <person name="Sharon I."/>
            <person name="Castelle C.J."/>
            <person name="Probst A.J."/>
            <person name="Thomas B.C."/>
            <person name="Singh A."/>
            <person name="Wilkins M.J."/>
            <person name="Karaoz U."/>
            <person name="Brodie E.L."/>
            <person name="Williams K.H."/>
            <person name="Hubbard S.S."/>
            <person name="Banfield J.F."/>
        </authorList>
    </citation>
    <scope>NUCLEOTIDE SEQUENCE [LARGE SCALE GENOMIC DNA]</scope>
</reference>